<reference evidence="2 3" key="1">
    <citation type="submission" date="2016-04" db="EMBL/GenBank/DDBJ databases">
        <title>A degradative enzymes factory behind the ericoid mycorrhizal symbiosis.</title>
        <authorList>
            <consortium name="DOE Joint Genome Institute"/>
            <person name="Martino E."/>
            <person name="Morin E."/>
            <person name="Grelet G."/>
            <person name="Kuo A."/>
            <person name="Kohler A."/>
            <person name="Daghino S."/>
            <person name="Barry K."/>
            <person name="Choi C."/>
            <person name="Cichocki N."/>
            <person name="Clum A."/>
            <person name="Copeland A."/>
            <person name="Hainaut M."/>
            <person name="Haridas S."/>
            <person name="Labutti K."/>
            <person name="Lindquist E."/>
            <person name="Lipzen A."/>
            <person name="Khouja H.-R."/>
            <person name="Murat C."/>
            <person name="Ohm R."/>
            <person name="Olson A."/>
            <person name="Spatafora J."/>
            <person name="Veneault-Fourrey C."/>
            <person name="Henrissat B."/>
            <person name="Grigoriev I."/>
            <person name="Martin F."/>
            <person name="Perotto S."/>
        </authorList>
    </citation>
    <scope>NUCLEOTIDE SEQUENCE [LARGE SCALE GENOMIC DNA]</scope>
    <source>
        <strain evidence="2 3">E</strain>
    </source>
</reference>
<feature type="non-terminal residue" evidence="2">
    <location>
        <position position="1"/>
    </location>
</feature>
<dbReference type="STRING" id="1095630.A0A2J6SPH5"/>
<dbReference type="GeneID" id="36581087"/>
<evidence type="ECO:0008006" key="4">
    <source>
        <dbReference type="Google" id="ProtNLM"/>
    </source>
</evidence>
<dbReference type="PANTHER" id="PTHR39607:SF1">
    <property type="entry name" value="B-ZIP TRANSCRIPTION FACTOR (EUROFUNG)"/>
    <property type="match status" value="1"/>
</dbReference>
<dbReference type="InterPro" id="IPR052635">
    <property type="entry name" value="Sec_Metab_Biosynth_Reg"/>
</dbReference>
<evidence type="ECO:0000313" key="2">
    <source>
        <dbReference type="EMBL" id="PMD52659.1"/>
    </source>
</evidence>
<dbReference type="PANTHER" id="PTHR39607">
    <property type="entry name" value="XANTHOCILLIN BIOSYNTHESIS CLUSTER TRANSCRIPTION FACTOR XANC-RELATED"/>
    <property type="match status" value="1"/>
</dbReference>
<dbReference type="InParanoid" id="A0A2J6SPH5"/>
<evidence type="ECO:0000313" key="3">
    <source>
        <dbReference type="Proteomes" id="UP000235371"/>
    </source>
</evidence>
<dbReference type="CDD" id="cd14688">
    <property type="entry name" value="bZIP_YAP"/>
    <property type="match status" value="1"/>
</dbReference>
<dbReference type="Proteomes" id="UP000235371">
    <property type="component" value="Unassembled WGS sequence"/>
</dbReference>
<proteinExistence type="predicted"/>
<sequence length="210" mass="23963">RQDNSFSVDPASEHTTGHSACSAFSSAESSYDPDWTAISDLAEPRRIQNRIGQRNYRKKLKRRLEDLERRAGSSSTFLSQAQEENQYKISPQVGQLSPSSLASQYTPPFQDEDSTFSQGFDKKRPQTPPLFQYHSYPAPEDIIYSPYRSVHTSQKLEDYRSPTAAMLPSMIHLHHPIKPKSHETVLHNVTDKRLAEIDLYGQRSFHVSNP</sequence>
<feature type="region of interest" description="Disordered" evidence="1">
    <location>
        <begin position="1"/>
        <end position="32"/>
    </location>
</feature>
<dbReference type="EMBL" id="KZ613895">
    <property type="protein sequence ID" value="PMD52659.1"/>
    <property type="molecule type" value="Genomic_DNA"/>
</dbReference>
<dbReference type="AlphaFoldDB" id="A0A2J6SPH5"/>
<dbReference type="RefSeq" id="XP_024729563.1">
    <property type="nucleotide sequence ID" value="XM_024873007.1"/>
</dbReference>
<feature type="non-terminal residue" evidence="2">
    <location>
        <position position="210"/>
    </location>
</feature>
<protein>
    <recommendedName>
        <fullName evidence="4">BZIP domain-containing protein</fullName>
    </recommendedName>
</protein>
<dbReference type="GO" id="GO:0003700">
    <property type="term" value="F:DNA-binding transcription factor activity"/>
    <property type="evidence" value="ECO:0007669"/>
    <property type="project" value="InterPro"/>
</dbReference>
<name>A0A2J6SPH5_9HELO</name>
<organism evidence="2 3">
    <name type="scientific">Hyaloscypha bicolor E</name>
    <dbReference type="NCBI Taxonomy" id="1095630"/>
    <lineage>
        <taxon>Eukaryota</taxon>
        <taxon>Fungi</taxon>
        <taxon>Dikarya</taxon>
        <taxon>Ascomycota</taxon>
        <taxon>Pezizomycotina</taxon>
        <taxon>Leotiomycetes</taxon>
        <taxon>Helotiales</taxon>
        <taxon>Hyaloscyphaceae</taxon>
        <taxon>Hyaloscypha</taxon>
        <taxon>Hyaloscypha bicolor</taxon>
    </lineage>
</organism>
<gene>
    <name evidence="2" type="ORF">K444DRAFT_481765</name>
</gene>
<feature type="compositionally biased region" description="Polar residues" evidence="1">
    <location>
        <begin position="1"/>
        <end position="10"/>
    </location>
</feature>
<feature type="compositionally biased region" description="Low complexity" evidence="1">
    <location>
        <begin position="19"/>
        <end position="30"/>
    </location>
</feature>
<keyword evidence="3" id="KW-1185">Reference proteome</keyword>
<dbReference type="OrthoDB" id="194358at2759"/>
<accession>A0A2J6SPH5</accession>
<evidence type="ECO:0000256" key="1">
    <source>
        <dbReference type="SAM" id="MobiDB-lite"/>
    </source>
</evidence>
<dbReference type="Gene3D" id="1.20.5.170">
    <property type="match status" value="1"/>
</dbReference>
<dbReference type="InterPro" id="IPR046347">
    <property type="entry name" value="bZIP_sf"/>
</dbReference>
<dbReference type="SUPFAM" id="SSF57959">
    <property type="entry name" value="Leucine zipper domain"/>
    <property type="match status" value="1"/>
</dbReference>